<dbReference type="EMBL" id="BPVZ01000062">
    <property type="protein sequence ID" value="GKV23313.1"/>
    <property type="molecule type" value="Genomic_DNA"/>
</dbReference>
<comment type="caution">
    <text evidence="2">The sequence shown here is derived from an EMBL/GenBank/DDBJ whole genome shotgun (WGS) entry which is preliminary data.</text>
</comment>
<feature type="region of interest" description="Disordered" evidence="1">
    <location>
        <begin position="1"/>
        <end position="20"/>
    </location>
</feature>
<protein>
    <submittedName>
        <fullName evidence="2">Uncharacterized protein</fullName>
    </submittedName>
</protein>
<evidence type="ECO:0000313" key="3">
    <source>
        <dbReference type="Proteomes" id="UP001054252"/>
    </source>
</evidence>
<name>A0AAV5KFD6_9ROSI</name>
<keyword evidence="3" id="KW-1185">Reference proteome</keyword>
<evidence type="ECO:0000313" key="2">
    <source>
        <dbReference type="EMBL" id="GKV23313.1"/>
    </source>
</evidence>
<gene>
    <name evidence="2" type="ORF">SLEP1_g33057</name>
</gene>
<proteinExistence type="predicted"/>
<dbReference type="AlphaFoldDB" id="A0AAV5KFD6"/>
<dbReference type="Proteomes" id="UP001054252">
    <property type="component" value="Unassembled WGS sequence"/>
</dbReference>
<sequence length="102" mass="11203">MGIEEGSRKEGRNRAREEALQTYPNTLSDFHHHNDLTLPSVTNPQHLGHLLAKPGTWSVPTLSIDDTYLAATPQPSFSDQSTTSMAPFSQTRNMVCANSVHG</sequence>
<feature type="compositionally biased region" description="Basic and acidic residues" evidence="1">
    <location>
        <begin position="1"/>
        <end position="19"/>
    </location>
</feature>
<accession>A0AAV5KFD6</accession>
<organism evidence="2 3">
    <name type="scientific">Rubroshorea leprosula</name>
    <dbReference type="NCBI Taxonomy" id="152421"/>
    <lineage>
        <taxon>Eukaryota</taxon>
        <taxon>Viridiplantae</taxon>
        <taxon>Streptophyta</taxon>
        <taxon>Embryophyta</taxon>
        <taxon>Tracheophyta</taxon>
        <taxon>Spermatophyta</taxon>
        <taxon>Magnoliopsida</taxon>
        <taxon>eudicotyledons</taxon>
        <taxon>Gunneridae</taxon>
        <taxon>Pentapetalae</taxon>
        <taxon>rosids</taxon>
        <taxon>malvids</taxon>
        <taxon>Malvales</taxon>
        <taxon>Dipterocarpaceae</taxon>
        <taxon>Rubroshorea</taxon>
    </lineage>
</organism>
<reference evidence="2 3" key="1">
    <citation type="journal article" date="2021" name="Commun. Biol.">
        <title>The genome of Shorea leprosula (Dipterocarpaceae) highlights the ecological relevance of drought in aseasonal tropical rainforests.</title>
        <authorList>
            <person name="Ng K.K.S."/>
            <person name="Kobayashi M.J."/>
            <person name="Fawcett J.A."/>
            <person name="Hatakeyama M."/>
            <person name="Paape T."/>
            <person name="Ng C.H."/>
            <person name="Ang C.C."/>
            <person name="Tnah L.H."/>
            <person name="Lee C.T."/>
            <person name="Nishiyama T."/>
            <person name="Sese J."/>
            <person name="O'Brien M.J."/>
            <person name="Copetti D."/>
            <person name="Mohd Noor M.I."/>
            <person name="Ong R.C."/>
            <person name="Putra M."/>
            <person name="Sireger I.Z."/>
            <person name="Indrioko S."/>
            <person name="Kosugi Y."/>
            <person name="Izuno A."/>
            <person name="Isagi Y."/>
            <person name="Lee S.L."/>
            <person name="Shimizu K.K."/>
        </authorList>
    </citation>
    <scope>NUCLEOTIDE SEQUENCE [LARGE SCALE GENOMIC DNA]</scope>
    <source>
        <strain evidence="2">214</strain>
    </source>
</reference>
<evidence type="ECO:0000256" key="1">
    <source>
        <dbReference type="SAM" id="MobiDB-lite"/>
    </source>
</evidence>